<feature type="domain" description="Type II secretion system protein GspG C-terminal" evidence="7">
    <location>
        <begin position="41"/>
        <end position="141"/>
    </location>
</feature>
<feature type="transmembrane region" description="Helical" evidence="6">
    <location>
        <begin position="20"/>
        <end position="42"/>
    </location>
</feature>
<dbReference type="PATRIC" id="fig|1122241.3.peg.3192"/>
<keyword evidence="2" id="KW-0488">Methylation</keyword>
<organism evidence="8 9">
    <name type="scientific">Moorella mulderi DSM 14980</name>
    <dbReference type="NCBI Taxonomy" id="1122241"/>
    <lineage>
        <taxon>Bacteria</taxon>
        <taxon>Bacillati</taxon>
        <taxon>Bacillota</taxon>
        <taxon>Clostridia</taxon>
        <taxon>Neomoorellales</taxon>
        <taxon>Neomoorellaceae</taxon>
        <taxon>Neomoorella</taxon>
    </lineage>
</organism>
<evidence type="ECO:0000256" key="3">
    <source>
        <dbReference type="ARBA" id="ARBA00022692"/>
    </source>
</evidence>
<dbReference type="InterPro" id="IPR013545">
    <property type="entry name" value="T2SS_protein-GspG_C"/>
</dbReference>
<dbReference type="GO" id="GO:0015627">
    <property type="term" value="C:type II protein secretion system complex"/>
    <property type="evidence" value="ECO:0007669"/>
    <property type="project" value="InterPro"/>
</dbReference>
<comment type="subcellular location">
    <subcellularLocation>
        <location evidence="1">Membrane</location>
        <topology evidence="1">Single-pass membrane protein</topology>
    </subcellularLocation>
</comment>
<keyword evidence="3 6" id="KW-0812">Transmembrane</keyword>
<evidence type="ECO:0000256" key="6">
    <source>
        <dbReference type="SAM" id="Phobius"/>
    </source>
</evidence>
<dbReference type="PANTHER" id="PTHR30093:SF44">
    <property type="entry name" value="TYPE II SECRETION SYSTEM CORE PROTEIN G"/>
    <property type="match status" value="1"/>
</dbReference>
<keyword evidence="9" id="KW-1185">Reference proteome</keyword>
<dbReference type="Pfam" id="PF08334">
    <property type="entry name" value="T2SSG"/>
    <property type="match status" value="1"/>
</dbReference>
<dbReference type="PRINTS" id="PR00813">
    <property type="entry name" value="BCTERIALGSPG"/>
</dbReference>
<evidence type="ECO:0000256" key="5">
    <source>
        <dbReference type="ARBA" id="ARBA00023136"/>
    </source>
</evidence>
<dbReference type="PANTHER" id="PTHR30093">
    <property type="entry name" value="GENERAL SECRETION PATHWAY PROTEIN G"/>
    <property type="match status" value="1"/>
</dbReference>
<evidence type="ECO:0000313" key="9">
    <source>
        <dbReference type="Proteomes" id="UP000075670"/>
    </source>
</evidence>
<evidence type="ECO:0000256" key="2">
    <source>
        <dbReference type="ARBA" id="ARBA00022481"/>
    </source>
</evidence>
<protein>
    <submittedName>
        <fullName evidence="8">Type II secretion system protein G</fullName>
    </submittedName>
</protein>
<evidence type="ECO:0000256" key="4">
    <source>
        <dbReference type="ARBA" id="ARBA00022989"/>
    </source>
</evidence>
<sequence length="180" mass="19651">MCTTTHRPLHPRGGERGFTLVELLVVVAIIAVLAAILIPRFLEYTDQARVSGAMGDLSAMRNVIEAYAAREGRGCYPLPENNTNKTDSVAYVLSDKGIAWTGDPNGLRDPWGVAYKYAATANRRDYLVQSAGPDRRFDTDDDIYCGSRATSPRQGNPSTVRGYMQNAAEAYSATPANNEM</sequence>
<comment type="caution">
    <text evidence="8">The sequence shown here is derived from an EMBL/GenBank/DDBJ whole genome shotgun (WGS) entry which is preliminary data.</text>
</comment>
<dbReference type="InterPro" id="IPR012902">
    <property type="entry name" value="N_methyl_site"/>
</dbReference>
<evidence type="ECO:0000259" key="7">
    <source>
        <dbReference type="Pfam" id="PF08334"/>
    </source>
</evidence>
<dbReference type="GO" id="GO:0016020">
    <property type="term" value="C:membrane"/>
    <property type="evidence" value="ECO:0007669"/>
    <property type="project" value="UniProtKB-SubCell"/>
</dbReference>
<dbReference type="Proteomes" id="UP000075670">
    <property type="component" value="Unassembled WGS sequence"/>
</dbReference>
<reference evidence="8 9" key="1">
    <citation type="submission" date="2016-02" db="EMBL/GenBank/DDBJ databases">
        <title>Genome sequence of Moorella mulderi DSM 14980.</title>
        <authorList>
            <person name="Poehlein A."/>
            <person name="Daniel R."/>
        </authorList>
    </citation>
    <scope>NUCLEOTIDE SEQUENCE [LARGE SCALE GENOMIC DNA]</scope>
    <source>
        <strain evidence="8 9">DSM 14980</strain>
    </source>
</reference>
<dbReference type="GO" id="GO:0015628">
    <property type="term" value="P:protein secretion by the type II secretion system"/>
    <property type="evidence" value="ECO:0007669"/>
    <property type="project" value="InterPro"/>
</dbReference>
<dbReference type="RefSeq" id="WP_062286118.1">
    <property type="nucleotide sequence ID" value="NZ_LTBC01000024.1"/>
</dbReference>
<dbReference type="EMBL" id="LTBC01000024">
    <property type="protein sequence ID" value="KYH30664.1"/>
    <property type="molecule type" value="Genomic_DNA"/>
</dbReference>
<dbReference type="SUPFAM" id="SSF54523">
    <property type="entry name" value="Pili subunits"/>
    <property type="match status" value="1"/>
</dbReference>
<dbReference type="InterPro" id="IPR045584">
    <property type="entry name" value="Pilin-like"/>
</dbReference>
<dbReference type="AlphaFoldDB" id="A0A151ASN2"/>
<keyword evidence="4 6" id="KW-1133">Transmembrane helix</keyword>
<dbReference type="PROSITE" id="PS00409">
    <property type="entry name" value="PROKAR_NTER_METHYL"/>
    <property type="match status" value="1"/>
</dbReference>
<dbReference type="OrthoDB" id="1787073at2"/>
<evidence type="ECO:0000256" key="1">
    <source>
        <dbReference type="ARBA" id="ARBA00004167"/>
    </source>
</evidence>
<name>A0A151ASN2_9FIRM</name>
<evidence type="ECO:0000313" key="8">
    <source>
        <dbReference type="EMBL" id="KYH30664.1"/>
    </source>
</evidence>
<keyword evidence="5 6" id="KW-0472">Membrane</keyword>
<gene>
    <name evidence="8" type="primary">xcpT</name>
    <name evidence="8" type="ORF">MOMUL_29970</name>
</gene>
<dbReference type="Pfam" id="PF07963">
    <property type="entry name" value="N_methyl"/>
    <property type="match status" value="1"/>
</dbReference>
<dbReference type="NCBIfam" id="TIGR02532">
    <property type="entry name" value="IV_pilin_GFxxxE"/>
    <property type="match status" value="1"/>
</dbReference>
<dbReference type="Gene3D" id="3.30.700.10">
    <property type="entry name" value="Glycoprotein, Type 4 Pilin"/>
    <property type="match status" value="1"/>
</dbReference>
<proteinExistence type="predicted"/>
<dbReference type="InterPro" id="IPR000983">
    <property type="entry name" value="Bac_GSPG_pilin"/>
</dbReference>
<accession>A0A151ASN2</accession>